<keyword evidence="5" id="KW-1185">Reference proteome</keyword>
<feature type="repeat" description="ANK" evidence="3">
    <location>
        <begin position="1"/>
        <end position="27"/>
    </location>
</feature>
<evidence type="ECO:0000313" key="5">
    <source>
        <dbReference type="Proteomes" id="UP000799441"/>
    </source>
</evidence>
<dbReference type="AlphaFoldDB" id="A0A9P4UQK0"/>
<dbReference type="Proteomes" id="UP000799441">
    <property type="component" value="Unassembled WGS sequence"/>
</dbReference>
<dbReference type="SUPFAM" id="SSF48403">
    <property type="entry name" value="Ankyrin repeat"/>
    <property type="match status" value="1"/>
</dbReference>
<evidence type="ECO:0000256" key="1">
    <source>
        <dbReference type="ARBA" id="ARBA00022737"/>
    </source>
</evidence>
<dbReference type="PROSITE" id="PS50297">
    <property type="entry name" value="ANK_REP_REGION"/>
    <property type="match status" value="2"/>
</dbReference>
<dbReference type="PANTHER" id="PTHR24198:SF165">
    <property type="entry name" value="ANKYRIN REPEAT-CONTAINING PROTEIN-RELATED"/>
    <property type="match status" value="1"/>
</dbReference>
<dbReference type="SMART" id="SM00248">
    <property type="entry name" value="ANK"/>
    <property type="match status" value="4"/>
</dbReference>
<dbReference type="PROSITE" id="PS50088">
    <property type="entry name" value="ANK_REPEAT"/>
    <property type="match status" value="3"/>
</dbReference>
<organism evidence="4 5">
    <name type="scientific">Polychaeton citri CBS 116435</name>
    <dbReference type="NCBI Taxonomy" id="1314669"/>
    <lineage>
        <taxon>Eukaryota</taxon>
        <taxon>Fungi</taxon>
        <taxon>Dikarya</taxon>
        <taxon>Ascomycota</taxon>
        <taxon>Pezizomycotina</taxon>
        <taxon>Dothideomycetes</taxon>
        <taxon>Dothideomycetidae</taxon>
        <taxon>Capnodiales</taxon>
        <taxon>Capnodiaceae</taxon>
        <taxon>Polychaeton</taxon>
    </lineage>
</organism>
<keyword evidence="2 3" id="KW-0040">ANK repeat</keyword>
<protein>
    <submittedName>
        <fullName evidence="4">Ankyrin</fullName>
    </submittedName>
</protein>
<dbReference type="PANTHER" id="PTHR24198">
    <property type="entry name" value="ANKYRIN REPEAT AND PROTEIN KINASE DOMAIN-CONTAINING PROTEIN"/>
    <property type="match status" value="1"/>
</dbReference>
<dbReference type="Gene3D" id="1.25.40.20">
    <property type="entry name" value="Ankyrin repeat-containing domain"/>
    <property type="match status" value="1"/>
</dbReference>
<dbReference type="OrthoDB" id="539213at2759"/>
<dbReference type="InterPro" id="IPR002110">
    <property type="entry name" value="Ankyrin_rpt"/>
</dbReference>
<evidence type="ECO:0000256" key="2">
    <source>
        <dbReference type="ARBA" id="ARBA00023043"/>
    </source>
</evidence>
<gene>
    <name evidence="4" type="ORF">K431DRAFT_201346</name>
</gene>
<dbReference type="InterPro" id="IPR036770">
    <property type="entry name" value="Ankyrin_rpt-contain_sf"/>
</dbReference>
<evidence type="ECO:0000256" key="3">
    <source>
        <dbReference type="PROSITE-ProRule" id="PRU00023"/>
    </source>
</evidence>
<reference evidence="4" key="1">
    <citation type="journal article" date="2020" name="Stud. Mycol.">
        <title>101 Dothideomycetes genomes: a test case for predicting lifestyles and emergence of pathogens.</title>
        <authorList>
            <person name="Haridas S."/>
            <person name="Albert R."/>
            <person name="Binder M."/>
            <person name="Bloem J."/>
            <person name="Labutti K."/>
            <person name="Salamov A."/>
            <person name="Andreopoulos B."/>
            <person name="Baker S."/>
            <person name="Barry K."/>
            <person name="Bills G."/>
            <person name="Bluhm B."/>
            <person name="Cannon C."/>
            <person name="Castanera R."/>
            <person name="Culley D."/>
            <person name="Daum C."/>
            <person name="Ezra D."/>
            <person name="Gonzalez J."/>
            <person name="Henrissat B."/>
            <person name="Kuo A."/>
            <person name="Liang C."/>
            <person name="Lipzen A."/>
            <person name="Lutzoni F."/>
            <person name="Magnuson J."/>
            <person name="Mondo S."/>
            <person name="Nolan M."/>
            <person name="Ohm R."/>
            <person name="Pangilinan J."/>
            <person name="Park H.-J."/>
            <person name="Ramirez L."/>
            <person name="Alfaro M."/>
            <person name="Sun H."/>
            <person name="Tritt A."/>
            <person name="Yoshinaga Y."/>
            <person name="Zwiers L.-H."/>
            <person name="Turgeon B."/>
            <person name="Goodwin S."/>
            <person name="Spatafora J."/>
            <person name="Crous P."/>
            <person name="Grigoriev I."/>
        </authorList>
    </citation>
    <scope>NUCLEOTIDE SEQUENCE</scope>
    <source>
        <strain evidence="4">CBS 116435</strain>
    </source>
</reference>
<keyword evidence="1" id="KW-0677">Repeat</keyword>
<name>A0A9P4UQK0_9PEZI</name>
<dbReference type="Pfam" id="PF12796">
    <property type="entry name" value="Ank_2"/>
    <property type="match status" value="2"/>
</dbReference>
<feature type="repeat" description="ANK" evidence="3">
    <location>
        <begin position="61"/>
        <end position="93"/>
    </location>
</feature>
<proteinExistence type="predicted"/>
<dbReference type="EMBL" id="MU003793">
    <property type="protein sequence ID" value="KAF2721110.1"/>
    <property type="molecule type" value="Genomic_DNA"/>
</dbReference>
<feature type="repeat" description="ANK" evidence="3">
    <location>
        <begin position="28"/>
        <end position="60"/>
    </location>
</feature>
<comment type="caution">
    <text evidence="4">The sequence shown here is derived from an EMBL/GenBank/DDBJ whole genome shotgun (WGS) entry which is preliminary data.</text>
</comment>
<feature type="non-terminal residue" evidence="4">
    <location>
        <position position="162"/>
    </location>
</feature>
<evidence type="ECO:0000313" key="4">
    <source>
        <dbReference type="EMBL" id="KAF2721110.1"/>
    </source>
</evidence>
<sequence length="162" mass="18316">MHAVEAEDKDMVHRLLALGADINTQNRKNLTALHLAAQQGSCKMIGYLIRKDANLESKDRDKETPLAKAVQQGHLDAARMLIERNADITTRNSEDLCLLHHAVRLDHPHRMITLLLDERPELKESLDSYDRTALHHCAQEVRLEAARALLERNDHPDVGAVD</sequence>
<accession>A0A9P4UQK0</accession>